<dbReference type="RefSeq" id="WP_343334228.1">
    <property type="nucleotide sequence ID" value="NZ_JAPOHD010000029.1"/>
</dbReference>
<protein>
    <submittedName>
        <fullName evidence="2">GNAT family N-acetyltransferase</fullName>
    </submittedName>
</protein>
<dbReference type="CDD" id="cd04301">
    <property type="entry name" value="NAT_SF"/>
    <property type="match status" value="1"/>
</dbReference>
<feature type="domain" description="N-acetyltransferase" evidence="1">
    <location>
        <begin position="150"/>
        <end position="275"/>
    </location>
</feature>
<dbReference type="InterPro" id="IPR016181">
    <property type="entry name" value="Acyl_CoA_acyltransferase"/>
</dbReference>
<dbReference type="PROSITE" id="PS51186">
    <property type="entry name" value="GNAT"/>
    <property type="match status" value="2"/>
</dbReference>
<proteinExistence type="predicted"/>
<sequence length="276" mass="31444">MQFSTLEKLTISELTVLFNKSFADYFVKIEFTPDLLKEKIYSEDIQLDKSVGVFLNNEPTGFILHAIRNNRAYNAGTGVIPAFRGNNATCKMYDFILPILKKAGVSEIELEVIQQNTPAIKSYRKIGFEKENILKCFEGKINASPVNKHIKVKETTDTDFAHLEKWWNWKPTWQYSTETIKKSSSYKVFCAFLNNRICGYMVANLNSGRVAQFAVNPANRNQGIATALLQHLSDLYNGQLTINNVDGEQPESLSFLTNRSLNPFLTQYKMKLILTT</sequence>
<dbReference type="Pfam" id="PF00583">
    <property type="entry name" value="Acetyltransf_1"/>
    <property type="match status" value="2"/>
</dbReference>
<dbReference type="PANTHER" id="PTHR43617">
    <property type="entry name" value="L-AMINO ACID N-ACETYLTRANSFERASE"/>
    <property type="match status" value="1"/>
</dbReference>
<dbReference type="Proteomes" id="UP001145087">
    <property type="component" value="Unassembled WGS sequence"/>
</dbReference>
<dbReference type="InterPro" id="IPR050276">
    <property type="entry name" value="MshD_Acetyltransferase"/>
</dbReference>
<dbReference type="AlphaFoldDB" id="A0A9X3F7C8"/>
<evidence type="ECO:0000313" key="2">
    <source>
        <dbReference type="EMBL" id="MCY1721899.1"/>
    </source>
</evidence>
<dbReference type="PANTHER" id="PTHR43617:SF34">
    <property type="entry name" value="PUTATIVE-RELATED"/>
    <property type="match status" value="1"/>
</dbReference>
<dbReference type="SUPFAM" id="SSF55729">
    <property type="entry name" value="Acyl-CoA N-acyltransferases (Nat)"/>
    <property type="match status" value="2"/>
</dbReference>
<keyword evidence="3" id="KW-1185">Reference proteome</keyword>
<name>A0A9X3F7C8_9BACT</name>
<dbReference type="GO" id="GO:0016747">
    <property type="term" value="F:acyltransferase activity, transferring groups other than amino-acyl groups"/>
    <property type="evidence" value="ECO:0007669"/>
    <property type="project" value="InterPro"/>
</dbReference>
<reference evidence="2" key="1">
    <citation type="submission" date="2022-11" db="EMBL/GenBank/DDBJ databases">
        <title>Marilongibacter aestuarii gen. nov., sp. nov., isolated from tidal flat sediment.</title>
        <authorList>
            <person name="Jiayan W."/>
        </authorList>
    </citation>
    <scope>NUCLEOTIDE SEQUENCE</scope>
    <source>
        <strain evidence="2">Z1-6</strain>
    </source>
</reference>
<organism evidence="2 3">
    <name type="scientific">Draconibacterium aestuarii</name>
    <dbReference type="NCBI Taxonomy" id="2998507"/>
    <lineage>
        <taxon>Bacteria</taxon>
        <taxon>Pseudomonadati</taxon>
        <taxon>Bacteroidota</taxon>
        <taxon>Bacteroidia</taxon>
        <taxon>Marinilabiliales</taxon>
        <taxon>Prolixibacteraceae</taxon>
        <taxon>Draconibacterium</taxon>
    </lineage>
</organism>
<evidence type="ECO:0000313" key="3">
    <source>
        <dbReference type="Proteomes" id="UP001145087"/>
    </source>
</evidence>
<gene>
    <name evidence="2" type="ORF">OU798_16210</name>
</gene>
<comment type="caution">
    <text evidence="2">The sequence shown here is derived from an EMBL/GenBank/DDBJ whole genome shotgun (WGS) entry which is preliminary data.</text>
</comment>
<dbReference type="EMBL" id="JAPOHD010000029">
    <property type="protein sequence ID" value="MCY1721899.1"/>
    <property type="molecule type" value="Genomic_DNA"/>
</dbReference>
<feature type="domain" description="N-acetyltransferase" evidence="1">
    <location>
        <begin position="1"/>
        <end position="151"/>
    </location>
</feature>
<dbReference type="InterPro" id="IPR000182">
    <property type="entry name" value="GNAT_dom"/>
</dbReference>
<evidence type="ECO:0000259" key="1">
    <source>
        <dbReference type="PROSITE" id="PS51186"/>
    </source>
</evidence>
<dbReference type="Gene3D" id="3.40.630.30">
    <property type="match status" value="2"/>
</dbReference>
<accession>A0A9X3F7C8</accession>